<name>A0A941W2X0_9BACT</name>
<gene>
    <name evidence="2" type="ORF">MAG551_01044</name>
</gene>
<dbReference type="PROSITE" id="PS51832">
    <property type="entry name" value="HD_GYP"/>
    <property type="match status" value="1"/>
</dbReference>
<dbReference type="Gene3D" id="1.10.3210.10">
    <property type="entry name" value="Hypothetical protein af1432"/>
    <property type="match status" value="1"/>
</dbReference>
<comment type="caution">
    <text evidence="2">The sequence shown here is derived from an EMBL/GenBank/DDBJ whole genome shotgun (WGS) entry which is preliminary data.</text>
</comment>
<feature type="domain" description="HD-GYP" evidence="1">
    <location>
        <begin position="137"/>
        <end position="333"/>
    </location>
</feature>
<accession>A0A941W2X0</accession>
<dbReference type="EMBL" id="JAANXD010000043">
    <property type="protein sequence ID" value="MBS1257991.1"/>
    <property type="molecule type" value="Genomic_DNA"/>
</dbReference>
<dbReference type="InterPro" id="IPR037522">
    <property type="entry name" value="HD_GYP_dom"/>
</dbReference>
<organism evidence="2 3">
    <name type="scientific">Candidatus Scalindua arabica</name>
    <dbReference type="NCBI Taxonomy" id="1127984"/>
    <lineage>
        <taxon>Bacteria</taxon>
        <taxon>Pseudomonadati</taxon>
        <taxon>Planctomycetota</taxon>
        <taxon>Candidatus Brocadiia</taxon>
        <taxon>Candidatus Brocadiales</taxon>
        <taxon>Candidatus Scalinduaceae</taxon>
        <taxon>Candidatus Scalindua</taxon>
    </lineage>
</organism>
<dbReference type="AlphaFoldDB" id="A0A941W2X0"/>
<dbReference type="SUPFAM" id="SSF109604">
    <property type="entry name" value="HD-domain/PDEase-like"/>
    <property type="match status" value="1"/>
</dbReference>
<sequence>MENTTTSTTNEYTAITKNAIVSNTKLAFDLFLRNDVGGKARYILFCRADDHFSAKRQEELLSKNAEKLYIFKKDTDKYLLYQEENLKSIIDDKDKTSLEKSGALYQVAENITEALLANPKSGTHIERASTWVNNTVSHIVKNENTFSSLFEVTSHDYRTYSHSINMSVIGLLFGKYLSLNPHELDCLGTGLLLHDIGKVVVSPEIINKTSRLTKEEFDEIKKHPKAGLDILELKKNVDSLCLKIVAQHHENRDGTGYPYGLGGPDIHLFGSIARILDVYDAMTTNRPYAPAKRPFAALAEMKAEMLDCFDGELLKEFIWFLGAKDPRNKFRASDTLITSPSLSK</sequence>
<evidence type="ECO:0000313" key="2">
    <source>
        <dbReference type="EMBL" id="MBS1257991.1"/>
    </source>
</evidence>
<dbReference type="Pfam" id="PF13487">
    <property type="entry name" value="HD_5"/>
    <property type="match status" value="1"/>
</dbReference>
<evidence type="ECO:0000259" key="1">
    <source>
        <dbReference type="PROSITE" id="PS51832"/>
    </source>
</evidence>
<proteinExistence type="predicted"/>
<evidence type="ECO:0000313" key="3">
    <source>
        <dbReference type="Proteomes" id="UP000722750"/>
    </source>
</evidence>
<dbReference type="PANTHER" id="PTHR43155:SF2">
    <property type="entry name" value="CYCLIC DI-GMP PHOSPHODIESTERASE PA4108"/>
    <property type="match status" value="1"/>
</dbReference>
<dbReference type="PANTHER" id="PTHR43155">
    <property type="entry name" value="CYCLIC DI-GMP PHOSPHODIESTERASE PA4108-RELATED"/>
    <property type="match status" value="1"/>
</dbReference>
<dbReference type="SMART" id="SM00471">
    <property type="entry name" value="HDc"/>
    <property type="match status" value="1"/>
</dbReference>
<dbReference type="InterPro" id="IPR003607">
    <property type="entry name" value="HD/PDEase_dom"/>
</dbReference>
<protein>
    <recommendedName>
        <fullName evidence="1">HD-GYP domain-containing protein</fullName>
    </recommendedName>
</protein>
<reference evidence="2" key="1">
    <citation type="journal article" date="2021" name="ISME J.">
        <title>Fine-scale metabolic discontinuity in a stratified prokaryote microbiome of a Red Sea deep halocline.</title>
        <authorList>
            <person name="Michoud G."/>
            <person name="Ngugi D.K."/>
            <person name="Barozzi A."/>
            <person name="Merlino G."/>
            <person name="Calleja M.L."/>
            <person name="Delgado-Huertas A."/>
            <person name="Moran X.A.G."/>
            <person name="Daffonchio D."/>
        </authorList>
    </citation>
    <scope>NUCLEOTIDE SEQUENCE</scope>
    <source>
        <strain evidence="2">SuakinDeep_MAG55_1</strain>
    </source>
</reference>
<dbReference type="CDD" id="cd00077">
    <property type="entry name" value="HDc"/>
    <property type="match status" value="1"/>
</dbReference>
<dbReference type="Proteomes" id="UP000722750">
    <property type="component" value="Unassembled WGS sequence"/>
</dbReference>